<feature type="region of interest" description="Disordered" evidence="5">
    <location>
        <begin position="184"/>
        <end position="219"/>
    </location>
</feature>
<dbReference type="PANTHER" id="PTHR10884:SF14">
    <property type="entry name" value="NADH DEHYDROGENASE [UBIQUINONE] IRON-SULFUR PROTEIN 3, MITOCHONDRIAL"/>
    <property type="match status" value="1"/>
</dbReference>
<comment type="similarity">
    <text evidence="1 3">Belongs to the complex I 30 kDa subunit family.</text>
</comment>
<dbReference type="RefSeq" id="WP_221031854.1">
    <property type="nucleotide sequence ID" value="NZ_CP139781.1"/>
</dbReference>
<dbReference type="InterPro" id="IPR037232">
    <property type="entry name" value="NADH_quin_OxRdtase_su_C/D-like"/>
</dbReference>
<reference evidence="7 8" key="1">
    <citation type="submission" date="2023-12" db="EMBL/GenBank/DDBJ databases">
        <title>Description of an unclassified Opitutus bacterium of Verrucomicrobiota.</title>
        <authorList>
            <person name="Zhang D.-F."/>
        </authorList>
    </citation>
    <scope>NUCLEOTIDE SEQUENCE [LARGE SCALE GENOMIC DNA]</scope>
    <source>
        <strain evidence="7 8">WL0086</strain>
    </source>
</reference>
<dbReference type="EC" id="7.1.1.-" evidence="4"/>
<organism evidence="7 8">
    <name type="scientific">Actomonas aquatica</name>
    <dbReference type="NCBI Taxonomy" id="2866162"/>
    <lineage>
        <taxon>Bacteria</taxon>
        <taxon>Pseudomonadati</taxon>
        <taxon>Verrucomicrobiota</taxon>
        <taxon>Opitutia</taxon>
        <taxon>Opitutales</taxon>
        <taxon>Opitutaceae</taxon>
        <taxon>Actomonas</taxon>
    </lineage>
</organism>
<keyword evidence="3" id="KW-1278">Translocase</keyword>
<comment type="catalytic activity">
    <reaction evidence="4">
        <text>a quinone + NADH + 5 H(+)(in) = a quinol + NAD(+) + 4 H(+)(out)</text>
        <dbReference type="Rhea" id="RHEA:57888"/>
        <dbReference type="ChEBI" id="CHEBI:15378"/>
        <dbReference type="ChEBI" id="CHEBI:24646"/>
        <dbReference type="ChEBI" id="CHEBI:57540"/>
        <dbReference type="ChEBI" id="CHEBI:57945"/>
        <dbReference type="ChEBI" id="CHEBI:132124"/>
    </reaction>
</comment>
<evidence type="ECO:0000256" key="2">
    <source>
        <dbReference type="ARBA" id="ARBA00022448"/>
    </source>
</evidence>
<keyword evidence="3" id="KW-0520">NAD</keyword>
<evidence type="ECO:0000313" key="7">
    <source>
        <dbReference type="EMBL" id="WRQ88756.1"/>
    </source>
</evidence>
<protein>
    <recommendedName>
        <fullName evidence="4">NADH-quinone oxidoreductase</fullName>
        <ecNumber evidence="4">7.1.1.-</ecNumber>
    </recommendedName>
</protein>
<evidence type="ECO:0000256" key="4">
    <source>
        <dbReference type="RuleBase" id="RU003582"/>
    </source>
</evidence>
<evidence type="ECO:0000259" key="6">
    <source>
        <dbReference type="Pfam" id="PF00329"/>
    </source>
</evidence>
<proteinExistence type="inferred from homology"/>
<comment type="function">
    <text evidence="4">NDH-1 shuttles electrons from NADH, via FMN and iron-sulfur (Fe-S) centers, to quinones in the respiratory chain.</text>
</comment>
<name>A0ABZ1CBC5_9BACT</name>
<keyword evidence="4" id="KW-0874">Quinone</keyword>
<evidence type="ECO:0000256" key="1">
    <source>
        <dbReference type="ARBA" id="ARBA00007569"/>
    </source>
</evidence>
<dbReference type="SUPFAM" id="SSF143243">
    <property type="entry name" value="Nqo5-like"/>
    <property type="match status" value="1"/>
</dbReference>
<feature type="domain" description="NADH:ubiquinone oxidoreductase 30kDa subunit" evidence="6">
    <location>
        <begin position="38"/>
        <end position="184"/>
    </location>
</feature>
<sequence length="219" mass="25132">MSSTAELLDHLRARFPDATLELVENPGPAAQHGLRLDHTSARLIATYLREDPAWQLDYCSNVSGVDWIDREETEKVTTTVTAEDGSTAEKVEKVTRTIPGYFEVVYHLYSMARKTSEPVILRLRTANRTDDTVVPSLTPVWRSCEFQEREVYDLYGVSFTDHPDLRRILMWDEFKDHPMRKDYVEPDDYEYEPTPHATVLERAAKHYPPASPAEEGSQS</sequence>
<evidence type="ECO:0000313" key="8">
    <source>
        <dbReference type="Proteomes" id="UP000738431"/>
    </source>
</evidence>
<dbReference type="InterPro" id="IPR020396">
    <property type="entry name" value="NADH_UbQ_OxRdtase_CS"/>
</dbReference>
<accession>A0ABZ1CBC5</accession>
<dbReference type="Pfam" id="PF00329">
    <property type="entry name" value="Complex1_30kDa"/>
    <property type="match status" value="1"/>
</dbReference>
<dbReference type="Proteomes" id="UP000738431">
    <property type="component" value="Chromosome"/>
</dbReference>
<dbReference type="Gene3D" id="3.30.460.80">
    <property type="entry name" value="NADH:ubiquinone oxidoreductase, 30kDa subunit"/>
    <property type="match status" value="1"/>
</dbReference>
<evidence type="ECO:0000256" key="5">
    <source>
        <dbReference type="SAM" id="MobiDB-lite"/>
    </source>
</evidence>
<gene>
    <name evidence="7" type="ORF">K1X11_005025</name>
</gene>
<dbReference type="PANTHER" id="PTHR10884">
    <property type="entry name" value="NADH DEHYDROGENASE UBIQUINONE IRON-SULFUR PROTEIN 3"/>
    <property type="match status" value="1"/>
</dbReference>
<dbReference type="EMBL" id="CP139781">
    <property type="protein sequence ID" value="WRQ88756.1"/>
    <property type="molecule type" value="Genomic_DNA"/>
</dbReference>
<evidence type="ECO:0000256" key="3">
    <source>
        <dbReference type="RuleBase" id="RU003456"/>
    </source>
</evidence>
<dbReference type="PROSITE" id="PS00542">
    <property type="entry name" value="COMPLEX1_30K"/>
    <property type="match status" value="1"/>
</dbReference>
<keyword evidence="8" id="KW-1185">Reference proteome</keyword>
<dbReference type="InterPro" id="IPR001268">
    <property type="entry name" value="NADH_UbQ_OxRdtase_30kDa_su"/>
</dbReference>
<keyword evidence="2 3" id="KW-0813">Transport</keyword>